<comment type="cofactor">
    <cofactor evidence="1">
        <name>[4Fe-4S] cluster</name>
        <dbReference type="ChEBI" id="CHEBI:49883"/>
    </cofactor>
</comment>
<dbReference type="InterPro" id="IPR051805">
    <property type="entry name" value="Dehydratase_Activator_Redct"/>
</dbReference>
<dbReference type="OrthoDB" id="9778513at2"/>
<dbReference type="GO" id="GO:0046872">
    <property type="term" value="F:metal ion binding"/>
    <property type="evidence" value="ECO:0007669"/>
    <property type="project" value="UniProtKB-KW"/>
</dbReference>
<dbReference type="FunFam" id="3.30.420.40:FF:000217">
    <property type="entry name" value="2-hydroxyisocaproyl-CoA dehydratase activator"/>
    <property type="match status" value="1"/>
</dbReference>
<keyword evidence="9" id="KW-1185">Reference proteome</keyword>
<reference evidence="9" key="2">
    <citation type="submission" date="2016-01" db="EMBL/GenBank/DDBJ databases">
        <authorList>
            <person name="Poehlein A."/>
            <person name="Schlien K."/>
            <person name="Gottschalk G."/>
            <person name="Buckel W."/>
            <person name="Daniel R."/>
        </authorList>
    </citation>
    <scope>NUCLEOTIDE SEQUENCE [LARGE SCALE GENOMIC DNA]</scope>
    <source>
        <strain evidence="9">X2</strain>
    </source>
</reference>
<dbReference type="EMBL" id="CP014223">
    <property type="protein sequence ID" value="AMJ40437.1"/>
    <property type="molecule type" value="Genomic_DNA"/>
</dbReference>
<reference evidence="10" key="3">
    <citation type="submission" date="2016-11" db="EMBL/GenBank/DDBJ databases">
        <authorList>
            <person name="Jaros S."/>
            <person name="Januszkiewicz K."/>
            <person name="Wedrychowicz H."/>
        </authorList>
    </citation>
    <scope>NUCLEOTIDE SEQUENCE [LARGE SCALE GENOMIC DNA]</scope>
    <source>
        <strain evidence="10">DSM 1682</strain>
    </source>
</reference>
<dbReference type="RefSeq" id="WP_066048110.1">
    <property type="nucleotide sequence ID" value="NZ_CP014223.1"/>
</dbReference>
<evidence type="ECO:0000256" key="1">
    <source>
        <dbReference type="ARBA" id="ARBA00001966"/>
    </source>
</evidence>
<proteinExistence type="predicted"/>
<feature type="domain" description="ATPase BadF/BadG/BcrA/BcrD type" evidence="6">
    <location>
        <begin position="4"/>
        <end position="252"/>
    </location>
</feature>
<dbReference type="PANTHER" id="PTHR32329">
    <property type="entry name" value="BIFUNCTIONAL PROTEIN [INCLUDES 2-HYDROXYACYL-COA DEHYDRATASE (N-TER) AND ITS ACTIVATOR DOMAIN (C_TERM)-RELATED"/>
    <property type="match status" value="1"/>
</dbReference>
<keyword evidence="5" id="KW-0411">Iron-sulfur</keyword>
<sequence>MYTLGIDVGSASSKAVILKDGKDIVAAEVVQVGTGSSGPQRALDKAFEVSGLKKEDISYTVATGYGRFNFSDADKQISEISCHAKGIYFLVPTARTIIDIGGQDAKAIRLDDKGGIKQFFMNDKCAAGTGRFLEVMARVLETTLDEMAELDEQATDTAPISSTCTVFAESEVISQLSNGVSRNNIIKGVHLSVASRACGLAYRGGLEKDVVMTGGVAKNAGVVRAVAGVLKTDVIVAPNPQTTGALGAALYAYEAAQKK</sequence>
<dbReference type="InterPro" id="IPR008275">
    <property type="entry name" value="CoA_E_activase_dom"/>
</dbReference>
<dbReference type="GO" id="GO:0051536">
    <property type="term" value="F:iron-sulfur cluster binding"/>
    <property type="evidence" value="ECO:0007669"/>
    <property type="project" value="UniProtKB-KW"/>
</dbReference>
<protein>
    <submittedName>
        <fullName evidence="8">Benzoyl-CoA reductase, bcr type, subunit D</fullName>
    </submittedName>
    <submittedName>
        <fullName evidence="7">R-phenyllactate dehydratase activator</fullName>
        <ecNumber evidence="7">3.-.-.-</ecNumber>
    </submittedName>
</protein>
<accession>A0A120MK81</accession>
<dbReference type="CDD" id="cd24103">
    <property type="entry name" value="ASKHA_NBD_HgdC_HadI-like"/>
    <property type="match status" value="1"/>
</dbReference>
<gene>
    <name evidence="7" type="primary">fldI</name>
    <name evidence="7" type="ORF">CPRO_08370</name>
    <name evidence="8" type="ORF">SAMN02745151_00645</name>
</gene>
<name>A0A120MK81_ANAPI</name>
<evidence type="ECO:0000256" key="2">
    <source>
        <dbReference type="ARBA" id="ARBA00011738"/>
    </source>
</evidence>
<dbReference type="SMR" id="A0A120MK81"/>
<comment type="subunit">
    <text evidence="2">Homodimer.</text>
</comment>
<keyword evidence="7" id="KW-0378">Hydrolase</keyword>
<organism evidence="8 10">
    <name type="scientific">Anaerotignum propionicum DSM 1682</name>
    <dbReference type="NCBI Taxonomy" id="991789"/>
    <lineage>
        <taxon>Bacteria</taxon>
        <taxon>Bacillati</taxon>
        <taxon>Bacillota</taxon>
        <taxon>Clostridia</taxon>
        <taxon>Lachnospirales</taxon>
        <taxon>Anaerotignaceae</taxon>
        <taxon>Anaerotignum</taxon>
    </lineage>
</organism>
<evidence type="ECO:0000313" key="8">
    <source>
        <dbReference type="EMBL" id="SHE42098.1"/>
    </source>
</evidence>
<evidence type="ECO:0000313" key="10">
    <source>
        <dbReference type="Proteomes" id="UP000184204"/>
    </source>
</evidence>
<dbReference type="NCBIfam" id="TIGR00241">
    <property type="entry name" value="CoA_E_activ"/>
    <property type="match status" value="1"/>
</dbReference>
<dbReference type="EMBL" id="FQUA01000002">
    <property type="protein sequence ID" value="SHE42098.1"/>
    <property type="molecule type" value="Genomic_DNA"/>
</dbReference>
<reference evidence="7 9" key="1">
    <citation type="journal article" date="2016" name="Genome Announc.">
        <title>Complete Genome Sequence of the Amino Acid-Fermenting Clostridium propionicum X2 (DSM 1682).</title>
        <authorList>
            <person name="Poehlein A."/>
            <person name="Schlien K."/>
            <person name="Chowdhury N.P."/>
            <person name="Gottschalk G."/>
            <person name="Buckel W."/>
            <person name="Daniel R."/>
        </authorList>
    </citation>
    <scope>NUCLEOTIDE SEQUENCE [LARGE SCALE GENOMIC DNA]</scope>
    <source>
        <strain evidence="7 9">X2</strain>
    </source>
</reference>
<keyword evidence="4" id="KW-0408">Iron</keyword>
<evidence type="ECO:0000256" key="3">
    <source>
        <dbReference type="ARBA" id="ARBA00022723"/>
    </source>
</evidence>
<keyword evidence="3" id="KW-0479">Metal-binding</keyword>
<dbReference type="KEGG" id="cpro:CPRO_08370"/>
<dbReference type="AlphaFoldDB" id="A0A120MK81"/>
<dbReference type="SUPFAM" id="SSF53067">
    <property type="entry name" value="Actin-like ATPase domain"/>
    <property type="match status" value="1"/>
</dbReference>
<dbReference type="Proteomes" id="UP000184204">
    <property type="component" value="Unassembled WGS sequence"/>
</dbReference>
<dbReference type="InterPro" id="IPR043129">
    <property type="entry name" value="ATPase_NBD"/>
</dbReference>
<evidence type="ECO:0000256" key="5">
    <source>
        <dbReference type="ARBA" id="ARBA00023014"/>
    </source>
</evidence>
<reference evidence="8" key="4">
    <citation type="submission" date="2016-11" db="EMBL/GenBank/DDBJ databases">
        <authorList>
            <person name="Varghese N."/>
            <person name="Submissions S."/>
        </authorList>
    </citation>
    <scope>NUCLEOTIDE SEQUENCE</scope>
    <source>
        <strain evidence="8">DSM 1682</strain>
    </source>
</reference>
<dbReference type="EC" id="3.-.-.-" evidence="7"/>
<dbReference type="Gene3D" id="3.30.420.40">
    <property type="match status" value="2"/>
</dbReference>
<dbReference type="Proteomes" id="UP000068026">
    <property type="component" value="Chromosome"/>
</dbReference>
<evidence type="ECO:0000259" key="6">
    <source>
        <dbReference type="Pfam" id="PF01869"/>
    </source>
</evidence>
<evidence type="ECO:0000313" key="7">
    <source>
        <dbReference type="EMBL" id="AMJ40437.1"/>
    </source>
</evidence>
<evidence type="ECO:0000313" key="9">
    <source>
        <dbReference type="Proteomes" id="UP000068026"/>
    </source>
</evidence>
<dbReference type="PANTHER" id="PTHR32329:SF2">
    <property type="entry name" value="BIFUNCTIONAL PROTEIN [INCLUDES 2-HYDROXYACYL-COA DEHYDRATASE (N-TER) AND ITS ACTIVATOR DOMAIN (C_TERM)"/>
    <property type="match status" value="1"/>
</dbReference>
<dbReference type="Pfam" id="PF01869">
    <property type="entry name" value="BcrAD_BadFG"/>
    <property type="match status" value="1"/>
</dbReference>
<dbReference type="GO" id="GO:0016787">
    <property type="term" value="F:hydrolase activity"/>
    <property type="evidence" value="ECO:0007669"/>
    <property type="project" value="UniProtKB-KW"/>
</dbReference>
<evidence type="ECO:0000256" key="4">
    <source>
        <dbReference type="ARBA" id="ARBA00023004"/>
    </source>
</evidence>
<dbReference type="InterPro" id="IPR002731">
    <property type="entry name" value="ATPase_BadF"/>
</dbReference>